<evidence type="ECO:0000313" key="2">
    <source>
        <dbReference type="Proteomes" id="UP000634136"/>
    </source>
</evidence>
<dbReference type="EMBL" id="JAAIUW010000010">
    <property type="protein sequence ID" value="KAF7813293.1"/>
    <property type="molecule type" value="Genomic_DNA"/>
</dbReference>
<accession>A0A834SZ08</accession>
<comment type="caution">
    <text evidence="1">The sequence shown here is derived from an EMBL/GenBank/DDBJ whole genome shotgun (WGS) entry which is preliminary data.</text>
</comment>
<gene>
    <name evidence="1" type="ORF">G2W53_034269</name>
</gene>
<evidence type="ECO:0000313" key="1">
    <source>
        <dbReference type="EMBL" id="KAF7813293.1"/>
    </source>
</evidence>
<name>A0A834SZ08_9FABA</name>
<proteinExistence type="predicted"/>
<organism evidence="1 2">
    <name type="scientific">Senna tora</name>
    <dbReference type="NCBI Taxonomy" id="362788"/>
    <lineage>
        <taxon>Eukaryota</taxon>
        <taxon>Viridiplantae</taxon>
        <taxon>Streptophyta</taxon>
        <taxon>Embryophyta</taxon>
        <taxon>Tracheophyta</taxon>
        <taxon>Spermatophyta</taxon>
        <taxon>Magnoliopsida</taxon>
        <taxon>eudicotyledons</taxon>
        <taxon>Gunneridae</taxon>
        <taxon>Pentapetalae</taxon>
        <taxon>rosids</taxon>
        <taxon>fabids</taxon>
        <taxon>Fabales</taxon>
        <taxon>Fabaceae</taxon>
        <taxon>Caesalpinioideae</taxon>
        <taxon>Cassia clade</taxon>
        <taxon>Senna</taxon>
    </lineage>
</organism>
<keyword evidence="2" id="KW-1185">Reference proteome</keyword>
<dbReference type="AlphaFoldDB" id="A0A834SZ08"/>
<protein>
    <submittedName>
        <fullName evidence="1">Uncharacterized protein</fullName>
    </submittedName>
</protein>
<dbReference type="Proteomes" id="UP000634136">
    <property type="component" value="Unassembled WGS sequence"/>
</dbReference>
<sequence length="39" mass="4126">MAQNGASRSHNAALAPTCDMPNPNLLLGPRLLPTFCCKT</sequence>
<reference evidence="1" key="1">
    <citation type="submission" date="2020-09" db="EMBL/GenBank/DDBJ databases">
        <title>Genome-Enabled Discovery of Anthraquinone Biosynthesis in Senna tora.</title>
        <authorList>
            <person name="Kang S.-H."/>
            <person name="Pandey R.P."/>
            <person name="Lee C.-M."/>
            <person name="Sim J.-S."/>
            <person name="Jeong J.-T."/>
            <person name="Choi B.-S."/>
            <person name="Jung M."/>
            <person name="Ginzburg D."/>
            <person name="Zhao K."/>
            <person name="Won S.Y."/>
            <person name="Oh T.-J."/>
            <person name="Yu Y."/>
            <person name="Kim N.-H."/>
            <person name="Lee O.R."/>
            <person name="Lee T.-H."/>
            <person name="Bashyal P."/>
            <person name="Kim T.-S."/>
            <person name="Lee W.-H."/>
            <person name="Kawkins C."/>
            <person name="Kim C.-K."/>
            <person name="Kim J.S."/>
            <person name="Ahn B.O."/>
            <person name="Rhee S.Y."/>
            <person name="Sohng J.K."/>
        </authorList>
    </citation>
    <scope>NUCLEOTIDE SEQUENCE</scope>
    <source>
        <tissue evidence="1">Leaf</tissue>
    </source>
</reference>